<evidence type="ECO:0000313" key="2">
    <source>
        <dbReference type="Proteomes" id="UP000270856"/>
    </source>
</evidence>
<accession>A0A3N4NGM9</accession>
<dbReference type="InterPro" id="IPR008969">
    <property type="entry name" value="CarboxyPept-like_regulatory"/>
</dbReference>
<dbReference type="AlphaFoldDB" id="A0A3N4NGM9"/>
<keyword evidence="2" id="KW-1185">Reference proteome</keyword>
<sequence length="305" mass="34990">MLYLFYLFIRRLFASEIKQQLITRKFYRMVFKMKFITNIVLLISTMSLLAQNFTQGVIRDFETNKTIPYVNIGIINKSIGTVTNMDGKFEFETQLNVSNDTIKISSIGYKSKSILVSDFFKKLKINSEIFLYPDVTTLNEVVVTSKKLKEKVIGNKSKSKSVRIGFTDITLGQEIGTKIKINNNPTYIKSFHTNIAANSNDSLKYRINFYSIKDGLPNEKIINENIIFPINVKEGEFTLNLEKYNIKVKEDIYCTLELIENPKPEDELFFSAAFLGNKMIIRDVSQGNWEKVGAVGVGFNCTVKY</sequence>
<comment type="caution">
    <text evidence="1">The sequence shown here is derived from an EMBL/GenBank/DDBJ whole genome shotgun (WGS) entry which is preliminary data.</text>
</comment>
<dbReference type="GO" id="GO:0004180">
    <property type="term" value="F:carboxypeptidase activity"/>
    <property type="evidence" value="ECO:0007669"/>
    <property type="project" value="UniProtKB-KW"/>
</dbReference>
<reference evidence="1 2" key="1">
    <citation type="submission" date="2018-11" db="EMBL/GenBank/DDBJ databases">
        <title>Aureibaculum marinum gen. nov., sp. nov., a member of the family Flavobacteriaceae isolated from the Bohai Sea.</title>
        <authorList>
            <person name="Ji X."/>
        </authorList>
    </citation>
    <scope>NUCLEOTIDE SEQUENCE [LARGE SCALE GENOMIC DNA]</scope>
    <source>
        <strain evidence="1 2">BH-SD17</strain>
    </source>
</reference>
<gene>
    <name evidence="1" type="ORF">EGM88_11840</name>
</gene>
<name>A0A3N4NGM9_9FLAO</name>
<dbReference type="SUPFAM" id="SSF49464">
    <property type="entry name" value="Carboxypeptidase regulatory domain-like"/>
    <property type="match status" value="1"/>
</dbReference>
<organism evidence="1 2">
    <name type="scientific">Aureibaculum marinum</name>
    <dbReference type="NCBI Taxonomy" id="2487930"/>
    <lineage>
        <taxon>Bacteria</taxon>
        <taxon>Pseudomonadati</taxon>
        <taxon>Bacteroidota</taxon>
        <taxon>Flavobacteriia</taxon>
        <taxon>Flavobacteriales</taxon>
        <taxon>Flavobacteriaceae</taxon>
        <taxon>Aureibaculum</taxon>
    </lineage>
</organism>
<dbReference type="OrthoDB" id="848221at2"/>
<protein>
    <submittedName>
        <fullName evidence="1">Carboxypeptidase-like regulatory domain-containing protein</fullName>
    </submittedName>
</protein>
<keyword evidence="1" id="KW-0121">Carboxypeptidase</keyword>
<dbReference type="EMBL" id="RPFJ01000016">
    <property type="protein sequence ID" value="RPD94595.1"/>
    <property type="molecule type" value="Genomic_DNA"/>
</dbReference>
<keyword evidence="1" id="KW-0645">Protease</keyword>
<keyword evidence="1" id="KW-0378">Hydrolase</keyword>
<evidence type="ECO:0000313" key="1">
    <source>
        <dbReference type="EMBL" id="RPD94595.1"/>
    </source>
</evidence>
<dbReference type="Proteomes" id="UP000270856">
    <property type="component" value="Unassembled WGS sequence"/>
</dbReference>
<dbReference type="Pfam" id="PF13715">
    <property type="entry name" value="CarbopepD_reg_2"/>
    <property type="match status" value="1"/>
</dbReference>
<proteinExistence type="predicted"/>